<keyword evidence="1" id="KW-0732">Signal</keyword>
<dbReference type="InterPro" id="IPR011852">
    <property type="entry name" value="TRAP_TAXI"/>
</dbReference>
<dbReference type="Pfam" id="PF16868">
    <property type="entry name" value="NMT1_3"/>
    <property type="match status" value="1"/>
</dbReference>
<comment type="caution">
    <text evidence="2">The sequence shown here is derived from an EMBL/GenBank/DDBJ whole genome shotgun (WGS) entry which is preliminary data.</text>
</comment>
<reference evidence="2" key="1">
    <citation type="submission" date="2023-01" db="EMBL/GenBank/DDBJ databases">
        <title>Draft genome sequence of Nocardiopsis sp. LSu2-4 isolated from halophytes.</title>
        <authorList>
            <person name="Duangmal K."/>
            <person name="Chantavorakit T."/>
        </authorList>
    </citation>
    <scope>NUCLEOTIDE SEQUENCE</scope>
    <source>
        <strain evidence="2">LSu2-4</strain>
    </source>
</reference>
<evidence type="ECO:0000256" key="1">
    <source>
        <dbReference type="SAM" id="SignalP"/>
    </source>
</evidence>
<dbReference type="PANTHER" id="PTHR42941:SF1">
    <property type="entry name" value="SLL1037 PROTEIN"/>
    <property type="match status" value="1"/>
</dbReference>
<feature type="chain" id="PRO_5045053526" evidence="1">
    <location>
        <begin position="26"/>
        <end position="338"/>
    </location>
</feature>
<protein>
    <submittedName>
        <fullName evidence="2">TAXI family TRAP transporter solute-binding subunit</fullName>
    </submittedName>
</protein>
<dbReference type="EMBL" id="JAQFWP010000001">
    <property type="protein sequence ID" value="MDA2802896.1"/>
    <property type="molecule type" value="Genomic_DNA"/>
</dbReference>
<accession>A0ABT4TEX1</accession>
<dbReference type="PROSITE" id="PS51257">
    <property type="entry name" value="PROKAR_LIPOPROTEIN"/>
    <property type="match status" value="1"/>
</dbReference>
<dbReference type="Gene3D" id="3.40.190.10">
    <property type="entry name" value="Periplasmic binding protein-like II"/>
    <property type="match status" value="2"/>
</dbReference>
<name>A0ABT4TEX1_9ACTN</name>
<dbReference type="SUPFAM" id="SSF53850">
    <property type="entry name" value="Periplasmic binding protein-like II"/>
    <property type="match status" value="1"/>
</dbReference>
<feature type="signal peptide" evidence="1">
    <location>
        <begin position="1"/>
        <end position="25"/>
    </location>
</feature>
<dbReference type="PANTHER" id="PTHR42941">
    <property type="entry name" value="SLL1037 PROTEIN"/>
    <property type="match status" value="1"/>
</dbReference>
<dbReference type="Proteomes" id="UP001165685">
    <property type="component" value="Unassembled WGS sequence"/>
</dbReference>
<dbReference type="NCBIfam" id="TIGR02122">
    <property type="entry name" value="TRAP_TAXI"/>
    <property type="match status" value="1"/>
</dbReference>
<organism evidence="2 3">
    <name type="scientific">Nocardiopsis suaedae</name>
    <dbReference type="NCBI Taxonomy" id="3018444"/>
    <lineage>
        <taxon>Bacteria</taxon>
        <taxon>Bacillati</taxon>
        <taxon>Actinomycetota</taxon>
        <taxon>Actinomycetes</taxon>
        <taxon>Streptosporangiales</taxon>
        <taxon>Nocardiopsidaceae</taxon>
        <taxon>Nocardiopsis</taxon>
    </lineage>
</organism>
<evidence type="ECO:0000313" key="2">
    <source>
        <dbReference type="EMBL" id="MDA2802896.1"/>
    </source>
</evidence>
<dbReference type="CDD" id="cd13520">
    <property type="entry name" value="PBP2_TAXI_TRAP"/>
    <property type="match status" value="1"/>
</dbReference>
<keyword evidence="3" id="KW-1185">Reference proteome</keyword>
<dbReference type="RefSeq" id="WP_270674732.1">
    <property type="nucleotide sequence ID" value="NZ_JAQFWP010000001.1"/>
</dbReference>
<evidence type="ECO:0000313" key="3">
    <source>
        <dbReference type="Proteomes" id="UP001165685"/>
    </source>
</evidence>
<proteinExistence type="predicted"/>
<gene>
    <name evidence="2" type="ORF">O4U47_00100</name>
</gene>
<sequence length="338" mass="34933">MTTRFTARRFAAVTAVAAAGVIAAAGCGGGSVPGAGGGDEEVTGGDLTLGTGSTGGTYYPLGGEIAQIWSDNIDDVNVSTQSTGASVENMRLLDQGEIDIGMAINGVAADAVNTEGDFADDPIENADDVFMLGNVYPEVLQIVATEDSGIETVEDLEGKRVDVGPPGSGTALAAEAVLAAYGISMDDIEPFNSTFEEAATKLGDGQTDAAFAVLAVPAGSIEQVATTSDVRLVQFGGDGLEKLQEDNPSYSTLDIPADTYNGQDEDVTTVTNWATMYVRGSMSEDLAYNLTKEMYERAGEIGHDVGEQVQLDTAVEGQGAVDLHPGAERFYEEEGALG</sequence>